<dbReference type="PANTHER" id="PTHR47861:SF3">
    <property type="entry name" value="FKBP-TYPE PEPTIDYL-PROLYL CIS-TRANS ISOMERASE SLYD"/>
    <property type="match status" value="1"/>
</dbReference>
<dbReference type="Proteomes" id="UP000004947">
    <property type="component" value="Unassembled WGS sequence"/>
</dbReference>
<comment type="subcellular location">
    <subcellularLocation>
        <location evidence="2">Cytoplasm</location>
    </subcellularLocation>
</comment>
<dbReference type="SUPFAM" id="SSF54534">
    <property type="entry name" value="FKBP-like"/>
    <property type="match status" value="1"/>
</dbReference>
<evidence type="ECO:0000256" key="5">
    <source>
        <dbReference type="ARBA" id="ARBA00023110"/>
    </source>
</evidence>
<organism evidence="11 12">
    <name type="scientific">Lentisphaera araneosa HTCC2155</name>
    <dbReference type="NCBI Taxonomy" id="313628"/>
    <lineage>
        <taxon>Bacteria</taxon>
        <taxon>Pseudomonadati</taxon>
        <taxon>Lentisphaerota</taxon>
        <taxon>Lentisphaeria</taxon>
        <taxon>Lentisphaerales</taxon>
        <taxon>Lentisphaeraceae</taxon>
        <taxon>Lentisphaera</taxon>
    </lineage>
</organism>
<evidence type="ECO:0000256" key="3">
    <source>
        <dbReference type="ARBA" id="ARBA00006577"/>
    </source>
</evidence>
<protein>
    <recommendedName>
        <fullName evidence="9">peptidylprolyl isomerase</fullName>
        <ecNumber evidence="9">5.2.1.8</ecNumber>
    </recommendedName>
</protein>
<dbReference type="OrthoDB" id="280278at2"/>
<dbReference type="AlphaFoldDB" id="A6DLR8"/>
<dbReference type="eggNOG" id="COG1047">
    <property type="taxonomic scope" value="Bacteria"/>
</dbReference>
<name>A6DLR8_9BACT</name>
<comment type="caution">
    <text evidence="11">The sequence shown here is derived from an EMBL/GenBank/DDBJ whole genome shotgun (WGS) entry which is preliminary data.</text>
</comment>
<dbReference type="EMBL" id="ABCK01000009">
    <property type="protein sequence ID" value="EDM27523.1"/>
    <property type="molecule type" value="Genomic_DNA"/>
</dbReference>
<keyword evidence="5 9" id="KW-0697">Rotamase</keyword>
<comment type="function">
    <text evidence="8">Also involved in hydrogenase metallocenter assembly, probably by participating in the nickel insertion step. This function in hydrogenase biosynthesis requires chaperone activity and the presence of the metal-binding domain, but not PPIase activity.</text>
</comment>
<evidence type="ECO:0000256" key="2">
    <source>
        <dbReference type="ARBA" id="ARBA00004496"/>
    </source>
</evidence>
<dbReference type="GO" id="GO:0042026">
    <property type="term" value="P:protein refolding"/>
    <property type="evidence" value="ECO:0007669"/>
    <property type="project" value="UniProtKB-ARBA"/>
</dbReference>
<evidence type="ECO:0000313" key="12">
    <source>
        <dbReference type="Proteomes" id="UP000004947"/>
    </source>
</evidence>
<keyword evidence="6" id="KW-0143">Chaperone</keyword>
<accession>A6DLR8</accession>
<feature type="domain" description="PPIase FKBP-type" evidence="10">
    <location>
        <begin position="5"/>
        <end position="79"/>
    </location>
</feature>
<evidence type="ECO:0000256" key="8">
    <source>
        <dbReference type="ARBA" id="ARBA00037071"/>
    </source>
</evidence>
<comment type="catalytic activity">
    <reaction evidence="1 9">
        <text>[protein]-peptidylproline (omega=180) = [protein]-peptidylproline (omega=0)</text>
        <dbReference type="Rhea" id="RHEA:16237"/>
        <dbReference type="Rhea" id="RHEA-COMP:10747"/>
        <dbReference type="Rhea" id="RHEA-COMP:10748"/>
        <dbReference type="ChEBI" id="CHEBI:83833"/>
        <dbReference type="ChEBI" id="CHEBI:83834"/>
        <dbReference type="EC" id="5.2.1.8"/>
    </reaction>
</comment>
<evidence type="ECO:0000259" key="10">
    <source>
        <dbReference type="PROSITE" id="PS50059"/>
    </source>
</evidence>
<dbReference type="RefSeq" id="WP_007278827.1">
    <property type="nucleotide sequence ID" value="NZ_ABCK01000009.1"/>
</dbReference>
<dbReference type="GO" id="GO:0005737">
    <property type="term" value="C:cytoplasm"/>
    <property type="evidence" value="ECO:0007669"/>
    <property type="project" value="UniProtKB-SubCell"/>
</dbReference>
<dbReference type="GO" id="GO:0003755">
    <property type="term" value="F:peptidyl-prolyl cis-trans isomerase activity"/>
    <property type="evidence" value="ECO:0007669"/>
    <property type="project" value="UniProtKB-KW"/>
</dbReference>
<dbReference type="EC" id="5.2.1.8" evidence="9"/>
<evidence type="ECO:0000256" key="1">
    <source>
        <dbReference type="ARBA" id="ARBA00000971"/>
    </source>
</evidence>
<evidence type="ECO:0000256" key="7">
    <source>
        <dbReference type="ARBA" id="ARBA00023235"/>
    </source>
</evidence>
<keyword evidence="12" id="KW-1185">Reference proteome</keyword>
<gene>
    <name evidence="11" type="ORF">LNTAR_05406</name>
</gene>
<evidence type="ECO:0000256" key="4">
    <source>
        <dbReference type="ARBA" id="ARBA00022490"/>
    </source>
</evidence>
<dbReference type="PANTHER" id="PTHR47861">
    <property type="entry name" value="FKBP-TYPE PEPTIDYL-PROLYL CIS-TRANS ISOMERASE SLYD"/>
    <property type="match status" value="1"/>
</dbReference>
<dbReference type="STRING" id="313628.LNTAR_05406"/>
<evidence type="ECO:0000256" key="9">
    <source>
        <dbReference type="PROSITE-ProRule" id="PRU00277"/>
    </source>
</evidence>
<dbReference type="InterPro" id="IPR046357">
    <property type="entry name" value="PPIase_dom_sf"/>
</dbReference>
<dbReference type="PROSITE" id="PS50059">
    <property type="entry name" value="FKBP_PPIASE"/>
    <property type="match status" value="1"/>
</dbReference>
<evidence type="ECO:0000256" key="6">
    <source>
        <dbReference type="ARBA" id="ARBA00023186"/>
    </source>
</evidence>
<reference evidence="11 12" key="1">
    <citation type="journal article" date="2010" name="J. Bacteriol.">
        <title>Genome sequence of Lentisphaera araneosa HTCC2155T, the type species of the order Lentisphaerales in the phylum Lentisphaerae.</title>
        <authorList>
            <person name="Thrash J.C."/>
            <person name="Cho J.C."/>
            <person name="Vergin K.L."/>
            <person name="Morris R.M."/>
            <person name="Giovannoni S.J."/>
        </authorList>
    </citation>
    <scope>NUCLEOTIDE SEQUENCE [LARGE SCALE GENOMIC DNA]</scope>
    <source>
        <strain evidence="11 12">HTCC2155</strain>
    </source>
</reference>
<evidence type="ECO:0000313" key="11">
    <source>
        <dbReference type="EMBL" id="EDM27523.1"/>
    </source>
</evidence>
<proteinExistence type="inferred from homology"/>
<dbReference type="InterPro" id="IPR001179">
    <property type="entry name" value="PPIase_FKBP_dom"/>
</dbReference>
<keyword evidence="4" id="KW-0963">Cytoplasm</keyword>
<dbReference type="Gene3D" id="3.10.50.40">
    <property type="match status" value="1"/>
</dbReference>
<keyword evidence="7 9" id="KW-0413">Isomerase</keyword>
<sequence length="189" mass="20910">MITKNQVVSLDYFIKDEKGNTLESSAEGLLTYLHGYGHLPIALERALEGKDQGTHVSLTLPPVQCFGERNEELFRVVGPEMFEDGLEIKAGLSFQNMTEHGPQLIRVVKVDGNQITIDSNHPYAGKNLTWDVVVLSMRHANAEEMQQGYASGMYTGKGCGARKSCEDRNACTTEDKSCHDHDHSQGCSH</sequence>
<comment type="similarity">
    <text evidence="3">Belongs to the FKBP-type PPIase family.</text>
</comment>